<reference evidence="1" key="1">
    <citation type="submission" date="2013-11" db="EMBL/GenBank/DDBJ databases">
        <title>Genome sequence of the fusiform rust pathogen reveals effectors for host alternation and coevolution with pine.</title>
        <authorList>
            <consortium name="DOE Joint Genome Institute"/>
            <person name="Smith K."/>
            <person name="Pendleton A."/>
            <person name="Kubisiak T."/>
            <person name="Anderson C."/>
            <person name="Salamov A."/>
            <person name="Aerts A."/>
            <person name="Riley R."/>
            <person name="Clum A."/>
            <person name="Lindquist E."/>
            <person name="Ence D."/>
            <person name="Campbell M."/>
            <person name="Kronenberg Z."/>
            <person name="Feau N."/>
            <person name="Dhillon B."/>
            <person name="Hamelin R."/>
            <person name="Burleigh J."/>
            <person name="Smith J."/>
            <person name="Yandell M."/>
            <person name="Nelson C."/>
            <person name="Grigoriev I."/>
            <person name="Davis J."/>
        </authorList>
    </citation>
    <scope>NUCLEOTIDE SEQUENCE</scope>
    <source>
        <strain evidence="1">G11</strain>
    </source>
</reference>
<sequence length="53" mass="6497">MYRLLNAYRSFFGTKHTYYTVDTFFFFCITCDLVSEHEYPSWFHIKKKKKSGL</sequence>
<name>A0A9P6NDU3_9BASI</name>
<dbReference type="AlphaFoldDB" id="A0A9P6NDU3"/>
<accession>A0A9P6NDU3</accession>
<organism evidence="1 2">
    <name type="scientific">Cronartium quercuum f. sp. fusiforme G11</name>
    <dbReference type="NCBI Taxonomy" id="708437"/>
    <lineage>
        <taxon>Eukaryota</taxon>
        <taxon>Fungi</taxon>
        <taxon>Dikarya</taxon>
        <taxon>Basidiomycota</taxon>
        <taxon>Pucciniomycotina</taxon>
        <taxon>Pucciniomycetes</taxon>
        <taxon>Pucciniales</taxon>
        <taxon>Coleosporiaceae</taxon>
        <taxon>Cronartium</taxon>
    </lineage>
</organism>
<dbReference type="Proteomes" id="UP000886653">
    <property type="component" value="Unassembled WGS sequence"/>
</dbReference>
<keyword evidence="2" id="KW-1185">Reference proteome</keyword>
<protein>
    <submittedName>
        <fullName evidence="1">Uncharacterized protein</fullName>
    </submittedName>
</protein>
<proteinExistence type="predicted"/>
<gene>
    <name evidence="1" type="ORF">CROQUDRAFT_258928</name>
</gene>
<comment type="caution">
    <text evidence="1">The sequence shown here is derived from an EMBL/GenBank/DDBJ whole genome shotgun (WGS) entry which is preliminary data.</text>
</comment>
<evidence type="ECO:0000313" key="2">
    <source>
        <dbReference type="Proteomes" id="UP000886653"/>
    </source>
</evidence>
<evidence type="ECO:0000313" key="1">
    <source>
        <dbReference type="EMBL" id="KAG0141920.1"/>
    </source>
</evidence>
<dbReference type="EMBL" id="MU167366">
    <property type="protein sequence ID" value="KAG0141920.1"/>
    <property type="molecule type" value="Genomic_DNA"/>
</dbReference>